<dbReference type="InterPro" id="IPR023210">
    <property type="entry name" value="NADP_OxRdtase_dom"/>
</dbReference>
<dbReference type="Pfam" id="PF22527">
    <property type="entry name" value="DEXQc_Suv3"/>
    <property type="match status" value="1"/>
</dbReference>
<dbReference type="GO" id="GO:0005737">
    <property type="term" value="C:cytoplasm"/>
    <property type="evidence" value="ECO:0007669"/>
    <property type="project" value="TreeGrafter"/>
</dbReference>
<dbReference type="CDD" id="cd19145">
    <property type="entry name" value="AKR_AKR13D1"/>
    <property type="match status" value="1"/>
</dbReference>
<sequence length="782" mass="87375">MGSLIFLRKLTHFSTPRGLVNLEFCCVSGDSKFRTPLAMCRFFRQLSDSTRAMKFDFTDLTLLAWEVAKRLNKAKVPCDLITGQEREEVDGAKHKSVTVEMADVNSDYACAVVDEIQMLGCRSRGFSFTRALLGISAEELHLCGDAAAVPLIQEILKVTDDIVKVQYYERLSPLVPLKIPLGSFANIKTGDCIVTFSRREIYRIKKQIENGGKHLCSVVYGSLPPETRARQATMFNDENSELDVLVASDAIGMGLNLNISRIIFSTLKKFDGVEMRDLSVSEIKQIAGRAGRYRSKFPVGEVTCLDAEDLPLLNSSLSSSSPIIEQAGLFPSFDLLFMYSRLHPMLGMQQILEHFLENAKLSANYFITDCEEMLGLTQFAHSYSKNGIVRLREIFTPRTLKVPKTQTALKELESVHKVDFPVQGIMEQKPRMLVPRLKLGTQGLEVSKLGFGCGGLSGILNAPLSHEAGCAILKEAFNMGITFFDTADRYGQEGDNEIMIGKALKELPREQVQLASKFGIYKMDFTQVEVKGTPKYVRQCIEASLKRLNVDYIDLYYPHRIDISVPIEETMWELKKLVEEGKIRYIGLSEASVDTIRRAHAVHPITAVEMEYSLWTREIEEDVIPLCRELGIGIVAYSPLGHGFFAGKAIVESLPSQSVLDKHPRFVGENLEKNKVLYARFANLAAKHSCTPPQLALAWLLHRGDDVVPIPGTTKIKNLIDNINSLAVKLTPDDLKEIADAIPIDQVAGEREVVLFSKYNYKLANTPLEKEKLSSSQNTTIN</sequence>
<dbReference type="GO" id="GO:0016491">
    <property type="term" value="F:oxidoreductase activity"/>
    <property type="evidence" value="ECO:0007669"/>
    <property type="project" value="UniProtKB-KW"/>
</dbReference>
<dbReference type="EMBL" id="CACTIH010001955">
    <property type="protein sequence ID" value="CAA2969890.1"/>
    <property type="molecule type" value="Genomic_DNA"/>
</dbReference>
<dbReference type="AlphaFoldDB" id="A0A8S0QV06"/>
<keyword evidence="1" id="KW-0521">NADP</keyword>
<dbReference type="Gene3D" id="3.40.50.300">
    <property type="entry name" value="P-loop containing nucleotide triphosphate hydrolases"/>
    <property type="match status" value="2"/>
</dbReference>
<evidence type="ECO:0000313" key="4">
    <source>
        <dbReference type="EMBL" id="CAA2969890.1"/>
    </source>
</evidence>
<evidence type="ECO:0000256" key="2">
    <source>
        <dbReference type="ARBA" id="ARBA00023002"/>
    </source>
</evidence>
<dbReference type="OrthoDB" id="6692397at2759"/>
<dbReference type="Gramene" id="OE9A010555T1">
    <property type="protein sequence ID" value="OE9A010555C1"/>
    <property type="gene ID" value="OE9A010555"/>
</dbReference>
<dbReference type="Gene3D" id="3.20.20.100">
    <property type="entry name" value="NADP-dependent oxidoreductase domain"/>
    <property type="match status" value="1"/>
</dbReference>
<gene>
    <name evidence="4" type="ORF">OLEA9_A010555</name>
</gene>
<reference evidence="4 5" key="1">
    <citation type="submission" date="2019-12" db="EMBL/GenBank/DDBJ databases">
        <authorList>
            <person name="Alioto T."/>
            <person name="Alioto T."/>
            <person name="Gomez Garrido J."/>
        </authorList>
    </citation>
    <scope>NUCLEOTIDE SEQUENCE [LARGE SCALE GENOMIC DNA]</scope>
</reference>
<dbReference type="Pfam" id="PF00248">
    <property type="entry name" value="Aldo_ket_red"/>
    <property type="match status" value="1"/>
</dbReference>
<dbReference type="SUPFAM" id="SSF52540">
    <property type="entry name" value="P-loop containing nucleoside triphosphate hydrolases"/>
    <property type="match status" value="1"/>
</dbReference>
<comment type="caution">
    <text evidence="4">The sequence shown here is derived from an EMBL/GenBank/DDBJ whole genome shotgun (WGS) entry which is preliminary data.</text>
</comment>
<name>A0A8S0QV06_OLEEU</name>
<dbReference type="InterPro" id="IPR036812">
    <property type="entry name" value="NAD(P)_OxRdtase_dom_sf"/>
</dbReference>
<dbReference type="SMART" id="SM00490">
    <property type="entry name" value="HELICc"/>
    <property type="match status" value="1"/>
</dbReference>
<proteinExistence type="predicted"/>
<keyword evidence="2" id="KW-0560">Oxidoreductase</keyword>
<protein>
    <recommendedName>
        <fullName evidence="3">Helicase C-terminal domain-containing protein</fullName>
    </recommendedName>
</protein>
<dbReference type="InterPro" id="IPR027417">
    <property type="entry name" value="P-loop_NTPase"/>
</dbReference>
<keyword evidence="5" id="KW-1185">Reference proteome</keyword>
<dbReference type="FunFam" id="3.40.50.300:FF:001109">
    <property type="entry name" value="ATP-dependent RNA helicase suv3, mitochondrial"/>
    <property type="match status" value="1"/>
</dbReference>
<dbReference type="InterPro" id="IPR001650">
    <property type="entry name" value="Helicase_C-like"/>
</dbReference>
<evidence type="ECO:0000313" key="5">
    <source>
        <dbReference type="Proteomes" id="UP000594638"/>
    </source>
</evidence>
<dbReference type="InterPro" id="IPR055206">
    <property type="entry name" value="DEXQc_SUV3"/>
</dbReference>
<dbReference type="PROSITE" id="PS51194">
    <property type="entry name" value="HELICASE_CTER"/>
    <property type="match status" value="1"/>
</dbReference>
<evidence type="ECO:0000259" key="3">
    <source>
        <dbReference type="PROSITE" id="PS51194"/>
    </source>
</evidence>
<dbReference type="PANTHER" id="PTHR43625">
    <property type="entry name" value="AFLATOXIN B1 ALDEHYDE REDUCTASE"/>
    <property type="match status" value="1"/>
</dbReference>
<organism evidence="4 5">
    <name type="scientific">Olea europaea subsp. europaea</name>
    <dbReference type="NCBI Taxonomy" id="158383"/>
    <lineage>
        <taxon>Eukaryota</taxon>
        <taxon>Viridiplantae</taxon>
        <taxon>Streptophyta</taxon>
        <taxon>Embryophyta</taxon>
        <taxon>Tracheophyta</taxon>
        <taxon>Spermatophyta</taxon>
        <taxon>Magnoliopsida</taxon>
        <taxon>eudicotyledons</taxon>
        <taxon>Gunneridae</taxon>
        <taxon>Pentapetalae</taxon>
        <taxon>asterids</taxon>
        <taxon>lamiids</taxon>
        <taxon>Lamiales</taxon>
        <taxon>Oleaceae</taxon>
        <taxon>Oleeae</taxon>
        <taxon>Olea</taxon>
    </lineage>
</organism>
<dbReference type="SUPFAM" id="SSF51430">
    <property type="entry name" value="NAD(P)-linked oxidoreductase"/>
    <property type="match status" value="1"/>
</dbReference>
<feature type="domain" description="Helicase C-terminal" evidence="3">
    <location>
        <begin position="163"/>
        <end position="337"/>
    </location>
</feature>
<dbReference type="Pfam" id="PF00271">
    <property type="entry name" value="Helicase_C"/>
    <property type="match status" value="1"/>
</dbReference>
<dbReference type="PANTHER" id="PTHR43625:SF65">
    <property type="entry name" value="NADP-DEPENDENT OXIDOREDUCTASE DOMAIN-CONTAINING PROTEIN"/>
    <property type="match status" value="1"/>
</dbReference>
<dbReference type="Gene3D" id="1.20.272.40">
    <property type="match status" value="1"/>
</dbReference>
<evidence type="ECO:0000256" key="1">
    <source>
        <dbReference type="ARBA" id="ARBA00022857"/>
    </source>
</evidence>
<dbReference type="InterPro" id="IPR050791">
    <property type="entry name" value="Aldo-Keto_reductase"/>
</dbReference>
<dbReference type="Proteomes" id="UP000594638">
    <property type="component" value="Unassembled WGS sequence"/>
</dbReference>
<dbReference type="CDD" id="cd18805">
    <property type="entry name" value="SF2_C_suv3"/>
    <property type="match status" value="1"/>
</dbReference>
<accession>A0A8S0QV06</accession>